<reference evidence="2" key="1">
    <citation type="journal article" date="2019" name="Int. J. Syst. Evol. Microbiol.">
        <title>The Global Catalogue of Microorganisms (GCM) 10K type strain sequencing project: providing services to taxonomists for standard genome sequencing and annotation.</title>
        <authorList>
            <consortium name="The Broad Institute Genomics Platform"/>
            <consortium name="The Broad Institute Genome Sequencing Center for Infectious Disease"/>
            <person name="Wu L."/>
            <person name="Ma J."/>
        </authorList>
    </citation>
    <scope>NUCLEOTIDE SEQUENCE [LARGE SCALE GENOMIC DNA]</scope>
    <source>
        <strain evidence="2">CCUG 56401</strain>
    </source>
</reference>
<organism evidence="1 2">
    <name type="scientific">Saccharopolyspora rosea</name>
    <dbReference type="NCBI Taxonomy" id="524884"/>
    <lineage>
        <taxon>Bacteria</taxon>
        <taxon>Bacillati</taxon>
        <taxon>Actinomycetota</taxon>
        <taxon>Actinomycetes</taxon>
        <taxon>Pseudonocardiales</taxon>
        <taxon>Pseudonocardiaceae</taxon>
        <taxon>Saccharopolyspora</taxon>
    </lineage>
</organism>
<proteinExistence type="predicted"/>
<sequence>MHAWIARDSRGMPRIGVKVCPDCDPEPSDMRPRRPFGVDGACPDCGGPGVVEWRVHEIAFNMVGLPTGIPDRPWGA</sequence>
<comment type="caution">
    <text evidence="1">The sequence shown here is derived from an EMBL/GenBank/DDBJ whole genome shotgun (WGS) entry which is preliminary data.</text>
</comment>
<gene>
    <name evidence="1" type="ORF">ACFQ16_07840</name>
</gene>
<evidence type="ECO:0000313" key="1">
    <source>
        <dbReference type="EMBL" id="MFD0919651.1"/>
    </source>
</evidence>
<evidence type="ECO:0000313" key="2">
    <source>
        <dbReference type="Proteomes" id="UP001597018"/>
    </source>
</evidence>
<protein>
    <submittedName>
        <fullName evidence="1">Uncharacterized protein</fullName>
    </submittedName>
</protein>
<keyword evidence="2" id="KW-1185">Reference proteome</keyword>
<dbReference type="EMBL" id="JBHTIW010000003">
    <property type="protein sequence ID" value="MFD0919651.1"/>
    <property type="molecule type" value="Genomic_DNA"/>
</dbReference>
<name>A0ABW3FMA6_9PSEU</name>
<dbReference type="RefSeq" id="WP_345599981.1">
    <property type="nucleotide sequence ID" value="NZ_BAABLT010000001.1"/>
</dbReference>
<accession>A0ABW3FMA6</accession>
<dbReference type="Proteomes" id="UP001597018">
    <property type="component" value="Unassembled WGS sequence"/>
</dbReference>